<evidence type="ECO:0000256" key="8">
    <source>
        <dbReference type="ARBA" id="ARBA00022741"/>
    </source>
</evidence>
<evidence type="ECO:0000313" key="17">
    <source>
        <dbReference type="Proteomes" id="UP000824179"/>
    </source>
</evidence>
<dbReference type="SUPFAM" id="SSF47384">
    <property type="entry name" value="Homodimeric domain of signal transducing histidine kinase"/>
    <property type="match status" value="1"/>
</dbReference>
<feature type="transmembrane region" description="Helical" evidence="14">
    <location>
        <begin position="148"/>
        <end position="170"/>
    </location>
</feature>
<dbReference type="Pfam" id="PF02518">
    <property type="entry name" value="HATPase_c"/>
    <property type="match status" value="1"/>
</dbReference>
<dbReference type="GO" id="GO:0005524">
    <property type="term" value="F:ATP binding"/>
    <property type="evidence" value="ECO:0007669"/>
    <property type="project" value="UniProtKB-KW"/>
</dbReference>
<dbReference type="Pfam" id="PF00512">
    <property type="entry name" value="HisKA"/>
    <property type="match status" value="1"/>
</dbReference>
<dbReference type="EC" id="2.7.13.3" evidence="3"/>
<protein>
    <recommendedName>
        <fullName evidence="3">histidine kinase</fullName>
        <ecNumber evidence="3">2.7.13.3</ecNumber>
    </recommendedName>
</protein>
<keyword evidence="9 16" id="KW-0418">Kinase</keyword>
<accession>A0A9D1AH04</accession>
<comment type="caution">
    <text evidence="16">The sequence shown here is derived from an EMBL/GenBank/DDBJ whole genome shotgun (WGS) entry which is preliminary data.</text>
</comment>
<evidence type="ECO:0000256" key="7">
    <source>
        <dbReference type="ARBA" id="ARBA00022692"/>
    </source>
</evidence>
<dbReference type="InterPro" id="IPR036890">
    <property type="entry name" value="HATPase_C_sf"/>
</dbReference>
<comment type="subcellular location">
    <subcellularLocation>
        <location evidence="2">Cell membrane</location>
        <topology evidence="2">Multi-pass membrane protein</topology>
    </subcellularLocation>
</comment>
<evidence type="ECO:0000256" key="3">
    <source>
        <dbReference type="ARBA" id="ARBA00012438"/>
    </source>
</evidence>
<dbReference type="PANTHER" id="PTHR45528:SF1">
    <property type="entry name" value="SENSOR HISTIDINE KINASE CPXA"/>
    <property type="match status" value="1"/>
</dbReference>
<dbReference type="InterPro" id="IPR005467">
    <property type="entry name" value="His_kinase_dom"/>
</dbReference>
<dbReference type="InterPro" id="IPR003594">
    <property type="entry name" value="HATPase_dom"/>
</dbReference>
<keyword evidence="7 14" id="KW-0812">Transmembrane</keyword>
<sequence length="396" mass="43762">MFSKVRKKFIIVSICSIFIVLFCILGTINIVNYIGVVQVGDSAIAALKEGEGHFNAHPSQDISPEMPFYTRYFTVTLNYDGRVVRTDLNSIVSVTEDEAKSYAQDAFTAGSDSGFYGVYRYGVLEMRDGYRMYIFVDCSVGLDNFSNFLISSVVIGCAGVAVVFVLIFIFSGRIMKPVAESYKRQKQFITDAGHEIKTPLTIIGANTELVEMQSGQSEWTEGIKEQVARLSALTEKLVYLARMDEQTAISMFEFSLSDVVEESMKEFAVVAEAHKVVLKCDIQKGVLYTGNEEMIRRLVALLADNALKYTDGDYIKVSLKAVKNKNIIEMSNIASYMKDGDLDGLFERFVRGDASRNSETGGSGIGLSVARAIAEAHKGKIRGECRNGIVSFTVTL</sequence>
<dbReference type="PRINTS" id="PR00344">
    <property type="entry name" value="BCTRLSENSOR"/>
</dbReference>
<evidence type="ECO:0000313" key="16">
    <source>
        <dbReference type="EMBL" id="HIR40032.1"/>
    </source>
</evidence>
<feature type="transmembrane region" description="Helical" evidence="14">
    <location>
        <begin position="9"/>
        <end position="31"/>
    </location>
</feature>
<dbReference type="AlphaFoldDB" id="A0A9D1AH04"/>
<evidence type="ECO:0000256" key="12">
    <source>
        <dbReference type="ARBA" id="ARBA00023012"/>
    </source>
</evidence>
<dbReference type="InterPro" id="IPR003661">
    <property type="entry name" value="HisK_dim/P_dom"/>
</dbReference>
<evidence type="ECO:0000256" key="9">
    <source>
        <dbReference type="ARBA" id="ARBA00022777"/>
    </source>
</evidence>
<evidence type="ECO:0000256" key="2">
    <source>
        <dbReference type="ARBA" id="ARBA00004651"/>
    </source>
</evidence>
<evidence type="ECO:0000256" key="4">
    <source>
        <dbReference type="ARBA" id="ARBA00022475"/>
    </source>
</evidence>
<comment type="catalytic activity">
    <reaction evidence="1">
        <text>ATP + protein L-histidine = ADP + protein N-phospho-L-histidine.</text>
        <dbReference type="EC" id="2.7.13.3"/>
    </reaction>
</comment>
<feature type="domain" description="Histidine kinase" evidence="15">
    <location>
        <begin position="191"/>
        <end position="396"/>
    </location>
</feature>
<reference evidence="16" key="1">
    <citation type="submission" date="2020-10" db="EMBL/GenBank/DDBJ databases">
        <authorList>
            <person name="Gilroy R."/>
        </authorList>
    </citation>
    <scope>NUCLEOTIDE SEQUENCE</scope>
    <source>
        <strain evidence="16">ChiW25-3613</strain>
    </source>
</reference>
<evidence type="ECO:0000256" key="5">
    <source>
        <dbReference type="ARBA" id="ARBA00022553"/>
    </source>
</evidence>
<gene>
    <name evidence="16" type="ORF">IAB90_06605</name>
</gene>
<dbReference type="SMART" id="SM00388">
    <property type="entry name" value="HisKA"/>
    <property type="match status" value="1"/>
</dbReference>
<dbReference type="Gene3D" id="1.10.287.130">
    <property type="match status" value="1"/>
</dbReference>
<evidence type="ECO:0000259" key="15">
    <source>
        <dbReference type="PROSITE" id="PS50109"/>
    </source>
</evidence>
<evidence type="ECO:0000256" key="6">
    <source>
        <dbReference type="ARBA" id="ARBA00022679"/>
    </source>
</evidence>
<dbReference type="PANTHER" id="PTHR45528">
    <property type="entry name" value="SENSOR HISTIDINE KINASE CPXA"/>
    <property type="match status" value="1"/>
</dbReference>
<dbReference type="Proteomes" id="UP000824179">
    <property type="component" value="Unassembled WGS sequence"/>
</dbReference>
<keyword evidence="4" id="KW-1003">Cell membrane</keyword>
<keyword evidence="13 14" id="KW-0472">Membrane</keyword>
<keyword evidence="11 14" id="KW-1133">Transmembrane helix</keyword>
<dbReference type="GO" id="GO:0005886">
    <property type="term" value="C:plasma membrane"/>
    <property type="evidence" value="ECO:0007669"/>
    <property type="project" value="UniProtKB-SubCell"/>
</dbReference>
<keyword evidence="6" id="KW-0808">Transferase</keyword>
<keyword evidence="8" id="KW-0547">Nucleotide-binding</keyword>
<keyword evidence="10" id="KW-0067">ATP-binding</keyword>
<evidence type="ECO:0000256" key="13">
    <source>
        <dbReference type="ARBA" id="ARBA00023136"/>
    </source>
</evidence>
<evidence type="ECO:0000256" key="14">
    <source>
        <dbReference type="SAM" id="Phobius"/>
    </source>
</evidence>
<dbReference type="InterPro" id="IPR050398">
    <property type="entry name" value="HssS/ArlS-like"/>
</dbReference>
<dbReference type="Gene3D" id="3.30.565.10">
    <property type="entry name" value="Histidine kinase-like ATPase, C-terminal domain"/>
    <property type="match status" value="1"/>
</dbReference>
<name>A0A9D1AH04_9FIRM</name>
<keyword evidence="5" id="KW-0597">Phosphoprotein</keyword>
<keyword evidence="12" id="KW-0902">Two-component regulatory system</keyword>
<dbReference type="SUPFAM" id="SSF55874">
    <property type="entry name" value="ATPase domain of HSP90 chaperone/DNA topoisomerase II/histidine kinase"/>
    <property type="match status" value="1"/>
</dbReference>
<organism evidence="16 17">
    <name type="scientific">Candidatus Coproplasma stercoripullorum</name>
    <dbReference type="NCBI Taxonomy" id="2840751"/>
    <lineage>
        <taxon>Bacteria</taxon>
        <taxon>Bacillati</taxon>
        <taxon>Bacillota</taxon>
        <taxon>Clostridia</taxon>
        <taxon>Eubacteriales</taxon>
        <taxon>Candidatus Coproplasma</taxon>
    </lineage>
</organism>
<proteinExistence type="predicted"/>
<dbReference type="InterPro" id="IPR036097">
    <property type="entry name" value="HisK_dim/P_sf"/>
</dbReference>
<evidence type="ECO:0000256" key="11">
    <source>
        <dbReference type="ARBA" id="ARBA00022989"/>
    </source>
</evidence>
<dbReference type="CDD" id="cd00082">
    <property type="entry name" value="HisKA"/>
    <property type="match status" value="1"/>
</dbReference>
<dbReference type="EMBL" id="DVHB01000114">
    <property type="protein sequence ID" value="HIR40032.1"/>
    <property type="molecule type" value="Genomic_DNA"/>
</dbReference>
<reference evidence="16" key="2">
    <citation type="journal article" date="2021" name="PeerJ">
        <title>Extensive microbial diversity within the chicken gut microbiome revealed by metagenomics and culture.</title>
        <authorList>
            <person name="Gilroy R."/>
            <person name="Ravi A."/>
            <person name="Getino M."/>
            <person name="Pursley I."/>
            <person name="Horton D.L."/>
            <person name="Alikhan N.F."/>
            <person name="Baker D."/>
            <person name="Gharbi K."/>
            <person name="Hall N."/>
            <person name="Watson M."/>
            <person name="Adriaenssens E.M."/>
            <person name="Foster-Nyarko E."/>
            <person name="Jarju S."/>
            <person name="Secka A."/>
            <person name="Antonio M."/>
            <person name="Oren A."/>
            <person name="Chaudhuri R.R."/>
            <person name="La Ragione R."/>
            <person name="Hildebrand F."/>
            <person name="Pallen M.J."/>
        </authorList>
    </citation>
    <scope>NUCLEOTIDE SEQUENCE</scope>
    <source>
        <strain evidence="16">ChiW25-3613</strain>
    </source>
</reference>
<dbReference type="GO" id="GO:0000155">
    <property type="term" value="F:phosphorelay sensor kinase activity"/>
    <property type="evidence" value="ECO:0007669"/>
    <property type="project" value="InterPro"/>
</dbReference>
<dbReference type="PROSITE" id="PS50109">
    <property type="entry name" value="HIS_KIN"/>
    <property type="match status" value="1"/>
</dbReference>
<dbReference type="InterPro" id="IPR004358">
    <property type="entry name" value="Sig_transdc_His_kin-like_C"/>
</dbReference>
<dbReference type="SMART" id="SM00387">
    <property type="entry name" value="HATPase_c"/>
    <property type="match status" value="1"/>
</dbReference>
<evidence type="ECO:0000256" key="10">
    <source>
        <dbReference type="ARBA" id="ARBA00022840"/>
    </source>
</evidence>
<evidence type="ECO:0000256" key="1">
    <source>
        <dbReference type="ARBA" id="ARBA00000085"/>
    </source>
</evidence>